<dbReference type="STRING" id="1227492.C482_19159"/>
<name>M0A8A1_9EURY</name>
<dbReference type="SMART" id="SM00448">
    <property type="entry name" value="REC"/>
    <property type="match status" value="1"/>
</dbReference>
<dbReference type="PATRIC" id="fig|1227492.4.peg.3806"/>
<dbReference type="InterPro" id="IPR001789">
    <property type="entry name" value="Sig_transdc_resp-reg_receiver"/>
</dbReference>
<dbReference type="PANTHER" id="PTHR44520:SF2">
    <property type="entry name" value="RESPONSE REGULATOR RCP1"/>
    <property type="match status" value="1"/>
</dbReference>
<feature type="domain" description="Response regulatory" evidence="3">
    <location>
        <begin position="23"/>
        <end position="148"/>
    </location>
</feature>
<dbReference type="Proteomes" id="UP000011693">
    <property type="component" value="Unassembled WGS sequence"/>
</dbReference>
<evidence type="ECO:0000259" key="3">
    <source>
        <dbReference type="PROSITE" id="PS50110"/>
    </source>
</evidence>
<sequence length="164" mass="18645">MYGHQDTHSAMTSRRPSTPTTAQILLVEDNPGDVRLTKEAFKQGRIENDLHVVSDGTEALEFLHQRNDYEDVPRPDLILLDLNLPRTDGEEVLEELKGDSELRSIPVIVLTSSRAEEDVAKSYELHANAYLTKPVDPDEFIETVRAFEKFWFSVVRLPPEGDQL</sequence>
<organism evidence="4 5">
    <name type="scientific">Natrialba chahannaoensis JCM 10990</name>
    <dbReference type="NCBI Taxonomy" id="1227492"/>
    <lineage>
        <taxon>Archaea</taxon>
        <taxon>Methanobacteriati</taxon>
        <taxon>Methanobacteriota</taxon>
        <taxon>Stenosarchaea group</taxon>
        <taxon>Halobacteria</taxon>
        <taxon>Halobacteriales</taxon>
        <taxon>Natrialbaceae</taxon>
        <taxon>Natrialba</taxon>
    </lineage>
</organism>
<evidence type="ECO:0000313" key="5">
    <source>
        <dbReference type="Proteomes" id="UP000011693"/>
    </source>
</evidence>
<gene>
    <name evidence="4" type="ORF">C482_19159</name>
</gene>
<dbReference type="InterPro" id="IPR011006">
    <property type="entry name" value="CheY-like_superfamily"/>
</dbReference>
<dbReference type="SUPFAM" id="SSF52172">
    <property type="entry name" value="CheY-like"/>
    <property type="match status" value="1"/>
</dbReference>
<reference evidence="4 5" key="1">
    <citation type="journal article" date="2014" name="PLoS Genet.">
        <title>Phylogenetically driven sequencing of extremely halophilic archaea reveals strategies for static and dynamic osmo-response.</title>
        <authorList>
            <person name="Becker E.A."/>
            <person name="Seitzer P.M."/>
            <person name="Tritt A."/>
            <person name="Larsen D."/>
            <person name="Krusor M."/>
            <person name="Yao A.I."/>
            <person name="Wu D."/>
            <person name="Madern D."/>
            <person name="Eisen J.A."/>
            <person name="Darling A.E."/>
            <person name="Facciotti M.T."/>
        </authorList>
    </citation>
    <scope>NUCLEOTIDE SEQUENCE [LARGE SCALE GENOMIC DNA]</scope>
    <source>
        <strain evidence="4 5">JCM 10990</strain>
    </source>
</reference>
<dbReference type="Pfam" id="PF00072">
    <property type="entry name" value="Response_reg"/>
    <property type="match status" value="1"/>
</dbReference>
<accession>M0A8A1</accession>
<dbReference type="InterPro" id="IPR052893">
    <property type="entry name" value="TCS_response_regulator"/>
</dbReference>
<protein>
    <submittedName>
        <fullName evidence="4">Response regulator receiver protein</fullName>
    </submittedName>
</protein>
<evidence type="ECO:0000256" key="2">
    <source>
        <dbReference type="SAM" id="MobiDB-lite"/>
    </source>
</evidence>
<comment type="caution">
    <text evidence="4">The sequence shown here is derived from an EMBL/GenBank/DDBJ whole genome shotgun (WGS) entry which is preliminary data.</text>
</comment>
<evidence type="ECO:0000256" key="1">
    <source>
        <dbReference type="PROSITE-ProRule" id="PRU00169"/>
    </source>
</evidence>
<keyword evidence="1" id="KW-0597">Phosphoprotein</keyword>
<keyword evidence="5" id="KW-1185">Reference proteome</keyword>
<dbReference type="CDD" id="cd17557">
    <property type="entry name" value="REC_Rcp-like"/>
    <property type="match status" value="1"/>
</dbReference>
<dbReference type="AlphaFoldDB" id="M0A8A1"/>
<dbReference type="EMBL" id="AOIN01000098">
    <property type="protein sequence ID" value="ELY93548.1"/>
    <property type="molecule type" value="Genomic_DNA"/>
</dbReference>
<feature type="region of interest" description="Disordered" evidence="2">
    <location>
        <begin position="1"/>
        <end position="20"/>
    </location>
</feature>
<dbReference type="PROSITE" id="PS50110">
    <property type="entry name" value="RESPONSE_REGULATORY"/>
    <property type="match status" value="1"/>
</dbReference>
<proteinExistence type="predicted"/>
<evidence type="ECO:0000313" key="4">
    <source>
        <dbReference type="EMBL" id="ELY93548.1"/>
    </source>
</evidence>
<feature type="modified residue" description="4-aspartylphosphate" evidence="1">
    <location>
        <position position="81"/>
    </location>
</feature>
<feature type="compositionally biased region" description="Polar residues" evidence="2">
    <location>
        <begin position="8"/>
        <end position="20"/>
    </location>
</feature>
<dbReference type="PANTHER" id="PTHR44520">
    <property type="entry name" value="RESPONSE REGULATOR RCP1-RELATED"/>
    <property type="match status" value="1"/>
</dbReference>
<dbReference type="GO" id="GO:0000160">
    <property type="term" value="P:phosphorelay signal transduction system"/>
    <property type="evidence" value="ECO:0007669"/>
    <property type="project" value="InterPro"/>
</dbReference>
<dbReference type="Gene3D" id="3.40.50.2300">
    <property type="match status" value="1"/>
</dbReference>